<sequence length="263" mass="29429">MFRNSLNFRSKLWRILLTHRAKATGALVLLAVLCGYINDIGDTFSSLKQLLSSKKESLVVIKARLKPYRFRPDIREARDDAFLIMELRNYGSTSVMLTAARIKITDSHVAREGKAGWYGRCSLSSDKNANKPLSIAPGETKWVMLSRAIELPGMADLLDQPPFSEVFVATPEEPYTVAEQYLIAELNSRFSDVYGPGAAIEATVYVGPEDEPHHYKFPLSQGKSIFEKDGSLQHDWLMANWKYPTAGLWSSLSKSCLATNDFG</sequence>
<dbReference type="EMBL" id="JBCGBG010000010">
    <property type="protein sequence ID" value="MEL7698358.1"/>
    <property type="molecule type" value="Genomic_DNA"/>
</dbReference>
<organism evidence="1 2">
    <name type="scientific">Pantoea brenneri</name>
    <dbReference type="NCBI Taxonomy" id="472694"/>
    <lineage>
        <taxon>Bacteria</taxon>
        <taxon>Pseudomonadati</taxon>
        <taxon>Pseudomonadota</taxon>
        <taxon>Gammaproteobacteria</taxon>
        <taxon>Enterobacterales</taxon>
        <taxon>Erwiniaceae</taxon>
        <taxon>Pantoea</taxon>
    </lineage>
</organism>
<protein>
    <submittedName>
        <fullName evidence="1">Uncharacterized protein</fullName>
    </submittedName>
</protein>
<keyword evidence="2" id="KW-1185">Reference proteome</keyword>
<reference evidence="1 2" key="1">
    <citation type="submission" date="2024-04" db="EMBL/GenBank/DDBJ databases">
        <authorList>
            <person name="Suleimanova A.D."/>
            <person name="Pudova D.S."/>
            <person name="Shagimardanova E.I."/>
            <person name="Sharipova M.R."/>
        </authorList>
    </citation>
    <scope>NUCLEOTIDE SEQUENCE [LARGE SCALE GENOMIC DNA]</scope>
    <source>
        <strain evidence="1 2">3.1</strain>
    </source>
</reference>
<name>A0ABU9MS64_9GAMM</name>
<comment type="caution">
    <text evidence="1">The sequence shown here is derived from an EMBL/GenBank/DDBJ whole genome shotgun (WGS) entry which is preliminary data.</text>
</comment>
<accession>A0ABU9MS64</accession>
<evidence type="ECO:0000313" key="2">
    <source>
        <dbReference type="Proteomes" id="UP001468095"/>
    </source>
</evidence>
<proteinExistence type="predicted"/>
<evidence type="ECO:0000313" key="1">
    <source>
        <dbReference type="EMBL" id="MEL7698358.1"/>
    </source>
</evidence>
<gene>
    <name evidence="1" type="ORF">AABB92_22215</name>
</gene>
<dbReference type="Proteomes" id="UP001468095">
    <property type="component" value="Unassembled WGS sequence"/>
</dbReference>
<dbReference type="RefSeq" id="WP_031378079.1">
    <property type="nucleotide sequence ID" value="NZ_JBCGBG010000010.1"/>
</dbReference>